<dbReference type="GO" id="GO:0016787">
    <property type="term" value="F:hydrolase activity"/>
    <property type="evidence" value="ECO:0007669"/>
    <property type="project" value="UniProtKB-KW"/>
</dbReference>
<proteinExistence type="predicted"/>
<evidence type="ECO:0000313" key="4">
    <source>
        <dbReference type="EMBL" id="CAB4554311.1"/>
    </source>
</evidence>
<gene>
    <name evidence="4" type="ORF">UFOPK1561_00506</name>
</gene>
<dbReference type="PANTHER" id="PTHR43037">
    <property type="entry name" value="UNNAMED PRODUCT-RELATED"/>
    <property type="match status" value="1"/>
</dbReference>
<feature type="domain" description="Phospholipase/carboxylesterase/thioesterase" evidence="3">
    <location>
        <begin position="16"/>
        <end position="199"/>
    </location>
</feature>
<dbReference type="EMBL" id="CAEZSZ010000046">
    <property type="protein sequence ID" value="CAB4554311.1"/>
    <property type="molecule type" value="Genomic_DNA"/>
</dbReference>
<dbReference type="InterPro" id="IPR029058">
    <property type="entry name" value="AB_hydrolase_fold"/>
</dbReference>
<name>A0A6J6CS62_9ZZZZ</name>
<evidence type="ECO:0000256" key="2">
    <source>
        <dbReference type="ARBA" id="ARBA00022801"/>
    </source>
</evidence>
<accession>A0A6J6CS62</accession>
<dbReference type="InterPro" id="IPR050955">
    <property type="entry name" value="Plant_Biomass_Hydrol_Est"/>
</dbReference>
<keyword evidence="2" id="KW-0378">Hydrolase</keyword>
<organism evidence="4">
    <name type="scientific">freshwater metagenome</name>
    <dbReference type="NCBI Taxonomy" id="449393"/>
    <lineage>
        <taxon>unclassified sequences</taxon>
        <taxon>metagenomes</taxon>
        <taxon>ecological metagenomes</taxon>
    </lineage>
</organism>
<dbReference type="Gene3D" id="3.40.50.1820">
    <property type="entry name" value="alpha/beta hydrolase"/>
    <property type="match status" value="1"/>
</dbReference>
<keyword evidence="1" id="KW-0732">Signal</keyword>
<dbReference type="AlphaFoldDB" id="A0A6J6CS62"/>
<sequence>MANNDISRPHVFEKGTSNRTLLLLHGTGADEFDLLQLGKAIDPAAALLSPRGMYLEAGMNRFFERYPDGTFNEASIDLGVSQLAEFIAAAIKKYEIDARQIFAVGFSNGANTAAALMVRHPELLTGAALFGSTKPYREIAPVDLSGKRIWLANGDQDSYAPVAASEKWVAELNGLGANATWLRHPGGHQISGEHVAEIALELSSR</sequence>
<dbReference type="PANTHER" id="PTHR43037:SF5">
    <property type="entry name" value="FERULOYL ESTERASE"/>
    <property type="match status" value="1"/>
</dbReference>
<dbReference type="SUPFAM" id="SSF53474">
    <property type="entry name" value="alpha/beta-Hydrolases"/>
    <property type="match status" value="1"/>
</dbReference>
<reference evidence="4" key="1">
    <citation type="submission" date="2020-05" db="EMBL/GenBank/DDBJ databases">
        <authorList>
            <person name="Chiriac C."/>
            <person name="Salcher M."/>
            <person name="Ghai R."/>
            <person name="Kavagutti S V."/>
        </authorList>
    </citation>
    <scope>NUCLEOTIDE SEQUENCE</scope>
</reference>
<protein>
    <submittedName>
        <fullName evidence="4">Unannotated protein</fullName>
    </submittedName>
</protein>
<dbReference type="InterPro" id="IPR003140">
    <property type="entry name" value="PLipase/COase/thioEstase"/>
</dbReference>
<dbReference type="Pfam" id="PF02230">
    <property type="entry name" value="Abhydrolase_2"/>
    <property type="match status" value="1"/>
</dbReference>
<evidence type="ECO:0000256" key="1">
    <source>
        <dbReference type="ARBA" id="ARBA00022729"/>
    </source>
</evidence>
<evidence type="ECO:0000259" key="3">
    <source>
        <dbReference type="Pfam" id="PF02230"/>
    </source>
</evidence>